<dbReference type="InterPro" id="IPR050464">
    <property type="entry name" value="Zeta_carotene_desat/Oxidored"/>
</dbReference>
<dbReference type="Gene3D" id="3.50.50.60">
    <property type="entry name" value="FAD/NAD(P)-binding domain"/>
    <property type="match status" value="1"/>
</dbReference>
<dbReference type="Proteomes" id="UP000245647">
    <property type="component" value="Unassembled WGS sequence"/>
</dbReference>
<dbReference type="PANTHER" id="PTHR42923">
    <property type="entry name" value="PROTOPORPHYRINOGEN OXIDASE"/>
    <property type="match status" value="1"/>
</dbReference>
<protein>
    <submittedName>
        <fullName evidence="2">Phytoene dehydrogenase</fullName>
    </submittedName>
</protein>
<dbReference type="RefSeq" id="WP_109417770.1">
    <property type="nucleotide sequence ID" value="NZ_QEAS01000021.1"/>
</dbReference>
<dbReference type="InterPro" id="IPR036188">
    <property type="entry name" value="FAD/NAD-bd_sf"/>
</dbReference>
<gene>
    <name evidence="2" type="ORF">DDR33_21045</name>
</gene>
<comment type="caution">
    <text evidence="2">The sequence shown here is derived from an EMBL/GenBank/DDBJ whole genome shotgun (WGS) entry which is preliminary data.</text>
</comment>
<dbReference type="InterPro" id="IPR002937">
    <property type="entry name" value="Amino_oxidase"/>
</dbReference>
<reference evidence="2 3" key="1">
    <citation type="submission" date="2018-04" db="EMBL/GenBank/DDBJ databases">
        <title>Pedobacter chongqingensis sp. nov., isolated from a rottenly hemp rope.</title>
        <authorList>
            <person name="Cai Y."/>
        </authorList>
    </citation>
    <scope>NUCLEOTIDE SEQUENCE [LARGE SCALE GENOMIC DNA]</scope>
    <source>
        <strain evidence="2 3">FJ4-8</strain>
    </source>
</reference>
<evidence type="ECO:0000313" key="2">
    <source>
        <dbReference type="EMBL" id="PWG78709.1"/>
    </source>
</evidence>
<keyword evidence="3" id="KW-1185">Reference proteome</keyword>
<evidence type="ECO:0000313" key="3">
    <source>
        <dbReference type="Proteomes" id="UP000245647"/>
    </source>
</evidence>
<accession>A0A2U2PC59</accession>
<dbReference type="Pfam" id="PF01593">
    <property type="entry name" value="Amino_oxidase"/>
    <property type="match status" value="1"/>
</dbReference>
<dbReference type="SUPFAM" id="SSF51905">
    <property type="entry name" value="FAD/NAD(P)-binding domain"/>
    <property type="match status" value="1"/>
</dbReference>
<dbReference type="OrthoDB" id="56323at2"/>
<dbReference type="GO" id="GO:0016491">
    <property type="term" value="F:oxidoreductase activity"/>
    <property type="evidence" value="ECO:0007669"/>
    <property type="project" value="InterPro"/>
</dbReference>
<name>A0A2U2PC59_9SPHI</name>
<feature type="domain" description="Amine oxidase" evidence="1">
    <location>
        <begin position="250"/>
        <end position="528"/>
    </location>
</feature>
<dbReference type="EMBL" id="QEAS01000021">
    <property type="protein sequence ID" value="PWG78709.1"/>
    <property type="molecule type" value="Genomic_DNA"/>
</dbReference>
<evidence type="ECO:0000259" key="1">
    <source>
        <dbReference type="Pfam" id="PF01593"/>
    </source>
</evidence>
<dbReference type="Pfam" id="PF13450">
    <property type="entry name" value="NAD_binding_8"/>
    <property type="match status" value="1"/>
</dbReference>
<proteinExistence type="predicted"/>
<organism evidence="2 3">
    <name type="scientific">Pararcticibacter amylolyticus</name>
    <dbReference type="NCBI Taxonomy" id="2173175"/>
    <lineage>
        <taxon>Bacteria</taxon>
        <taxon>Pseudomonadati</taxon>
        <taxon>Bacteroidota</taxon>
        <taxon>Sphingobacteriia</taxon>
        <taxon>Sphingobacteriales</taxon>
        <taxon>Sphingobacteriaceae</taxon>
        <taxon>Pararcticibacter</taxon>
    </lineage>
</organism>
<sequence>MLKHVIILGGGVAGMSAAHELAERGFKVTVFEKQRSLPGGKARSIPVEGTAAGGREPLPGEHGFRFFPGFYKHIIDTMERIPLMDGTGKRSVCDNLIECPNMILARMDKLPIVLPNHFPRSFRELKQMISRLLNADTVLEPGEQDLMTRKLWQLMTSCKERRINEYERIGWWEFTEADRHSKAYQTLFADGLTRTLVAARAETCNTKTNGDVLVQLLFNMGNPAVKTDRILCGPTNEKWLFPWLTYLREIGVEYHFDSEVFRLETDVESNAVTGVVVKQGHEEVLYSADYYLCALPVERAAELVKKSALNELHQEFNNIIALSKCVAWMNGMQFFLREDVSLEKGHVIMADTPWALTAISQVQFWNVDIRGYGNGGVGGIISVDVSNWERPGILYHKPADRCTKKEAIAEVWEQLKRSVNVGQVVLTDENLVLAYVDGAIIFENELAAKWTEAADPELNELMPYGSKGINRNEEPLLVNEINTWAIRSDARTAVSNLFLASDYVRTHTDLATMEGANEAARRAVNNILEVSGSGSSFCRVWELDEPDWLLYYKRFDQRRYVQGLPWMFREPWFAGILNVLLQIFKKLKLY</sequence>
<dbReference type="AlphaFoldDB" id="A0A2U2PC59"/>
<dbReference type="PANTHER" id="PTHR42923:SF46">
    <property type="entry name" value="AMINE OXIDASE"/>
    <property type="match status" value="1"/>
</dbReference>